<dbReference type="PROSITE" id="PS01011">
    <property type="entry name" value="FOLYLPOLYGLU_SYNT_1"/>
    <property type="match status" value="1"/>
</dbReference>
<dbReference type="PIRSF" id="PIRSF001563">
    <property type="entry name" value="Folylpolyglu_synth"/>
    <property type="match status" value="1"/>
</dbReference>
<dbReference type="PROSITE" id="PS01012">
    <property type="entry name" value="FOLYLPOLYGLU_SYNT_2"/>
    <property type="match status" value="1"/>
</dbReference>
<dbReference type="Pfam" id="PF08245">
    <property type="entry name" value="Mur_ligase_M"/>
    <property type="match status" value="1"/>
</dbReference>
<dbReference type="SUPFAM" id="SSF53623">
    <property type="entry name" value="MurD-like peptide ligases, catalytic domain"/>
    <property type="match status" value="1"/>
</dbReference>
<dbReference type="GO" id="GO:0005737">
    <property type="term" value="C:cytoplasm"/>
    <property type="evidence" value="ECO:0007669"/>
    <property type="project" value="TreeGrafter"/>
</dbReference>
<dbReference type="Proteomes" id="UP000199433">
    <property type="component" value="Unassembled WGS sequence"/>
</dbReference>
<keyword evidence="8" id="KW-0460">Magnesium</keyword>
<dbReference type="GO" id="GO:0008841">
    <property type="term" value="F:dihydrofolate synthase activity"/>
    <property type="evidence" value="ECO:0007669"/>
    <property type="project" value="TreeGrafter"/>
</dbReference>
<dbReference type="InterPro" id="IPR013221">
    <property type="entry name" value="Mur_ligase_cen"/>
</dbReference>
<evidence type="ECO:0000256" key="4">
    <source>
        <dbReference type="ARBA" id="ARBA00022598"/>
    </source>
</evidence>
<name>A0A1G9AIN0_9LACT</name>
<evidence type="ECO:0000256" key="1">
    <source>
        <dbReference type="ARBA" id="ARBA00001946"/>
    </source>
</evidence>
<evidence type="ECO:0000256" key="9">
    <source>
        <dbReference type="ARBA" id="ARBA00030592"/>
    </source>
</evidence>
<dbReference type="Gene3D" id="3.90.190.20">
    <property type="entry name" value="Mur ligase, C-terminal domain"/>
    <property type="match status" value="1"/>
</dbReference>
<dbReference type="InterPro" id="IPR036565">
    <property type="entry name" value="Mur-like_cat_sf"/>
</dbReference>
<evidence type="ECO:0000313" key="14">
    <source>
        <dbReference type="EMBL" id="SDK27187.1"/>
    </source>
</evidence>
<keyword evidence="4 11" id="KW-0436">Ligase</keyword>
<dbReference type="InterPro" id="IPR004101">
    <property type="entry name" value="Mur_ligase_C"/>
</dbReference>
<dbReference type="Gene3D" id="3.40.1190.10">
    <property type="entry name" value="Mur-like, catalytic domain"/>
    <property type="match status" value="1"/>
</dbReference>
<dbReference type="OrthoDB" id="9809356at2"/>
<keyword evidence="7 11" id="KW-0067">ATP-binding</keyword>
<evidence type="ECO:0000259" key="13">
    <source>
        <dbReference type="Pfam" id="PF08245"/>
    </source>
</evidence>
<feature type="domain" description="Mur ligase central" evidence="13">
    <location>
        <begin position="44"/>
        <end position="265"/>
    </location>
</feature>
<dbReference type="EC" id="6.3.2.17" evidence="3"/>
<dbReference type="InterPro" id="IPR018109">
    <property type="entry name" value="Folylpolyglutamate_synth_CS"/>
</dbReference>
<dbReference type="SUPFAM" id="SSF53244">
    <property type="entry name" value="MurD-like peptide ligases, peptide-binding domain"/>
    <property type="match status" value="1"/>
</dbReference>
<evidence type="ECO:0000256" key="6">
    <source>
        <dbReference type="ARBA" id="ARBA00022741"/>
    </source>
</evidence>
<evidence type="ECO:0000256" key="8">
    <source>
        <dbReference type="ARBA" id="ARBA00022842"/>
    </source>
</evidence>
<dbReference type="STRING" id="426701.SAMN04488098_102022"/>
<keyword evidence="5" id="KW-0479">Metal-binding</keyword>
<feature type="domain" description="Mur ligase C-terminal" evidence="12">
    <location>
        <begin position="293"/>
        <end position="412"/>
    </location>
</feature>
<dbReference type="InterPro" id="IPR001645">
    <property type="entry name" value="Folylpolyglutamate_synth"/>
</dbReference>
<protein>
    <recommendedName>
        <fullName evidence="3">tetrahydrofolate synthase</fullName>
        <ecNumber evidence="3">6.3.2.17</ecNumber>
    </recommendedName>
    <alternativeName>
        <fullName evidence="9">Tetrahydrofolylpolyglutamate synthase</fullName>
    </alternativeName>
</protein>
<comment type="cofactor">
    <cofactor evidence="1">
        <name>Mg(2+)</name>
        <dbReference type="ChEBI" id="CHEBI:18420"/>
    </cofactor>
</comment>
<evidence type="ECO:0000256" key="11">
    <source>
        <dbReference type="PIRNR" id="PIRNR001563"/>
    </source>
</evidence>
<dbReference type="InterPro" id="IPR036615">
    <property type="entry name" value="Mur_ligase_C_dom_sf"/>
</dbReference>
<dbReference type="FunFam" id="3.40.1190.10:FF:000011">
    <property type="entry name" value="Folylpolyglutamate synthase/dihydrofolate synthase"/>
    <property type="match status" value="1"/>
</dbReference>
<dbReference type="GO" id="GO:0004326">
    <property type="term" value="F:tetrahydrofolylpolyglutamate synthase activity"/>
    <property type="evidence" value="ECO:0007669"/>
    <property type="project" value="UniProtKB-EC"/>
</dbReference>
<dbReference type="AlphaFoldDB" id="A0A1G9AIN0"/>
<reference evidence="15" key="1">
    <citation type="submission" date="2016-10" db="EMBL/GenBank/DDBJ databases">
        <authorList>
            <person name="Varghese N."/>
            <person name="Submissions S."/>
        </authorList>
    </citation>
    <scope>NUCLEOTIDE SEQUENCE [LARGE SCALE GENOMIC DNA]</scope>
    <source>
        <strain evidence="15">DSM 19181</strain>
    </source>
</reference>
<proteinExistence type="inferred from homology"/>
<evidence type="ECO:0000256" key="10">
    <source>
        <dbReference type="ARBA" id="ARBA00047493"/>
    </source>
</evidence>
<keyword evidence="15" id="KW-1185">Reference proteome</keyword>
<evidence type="ECO:0000256" key="5">
    <source>
        <dbReference type="ARBA" id="ARBA00022723"/>
    </source>
</evidence>
<dbReference type="Pfam" id="PF02875">
    <property type="entry name" value="Mur_ligase_C"/>
    <property type="match status" value="1"/>
</dbReference>
<evidence type="ECO:0000256" key="3">
    <source>
        <dbReference type="ARBA" id="ARBA00013025"/>
    </source>
</evidence>
<dbReference type="GO" id="GO:0046872">
    <property type="term" value="F:metal ion binding"/>
    <property type="evidence" value="ECO:0007669"/>
    <property type="project" value="UniProtKB-KW"/>
</dbReference>
<accession>A0A1G9AIN0</accession>
<evidence type="ECO:0000313" key="15">
    <source>
        <dbReference type="Proteomes" id="UP000199433"/>
    </source>
</evidence>
<evidence type="ECO:0000256" key="7">
    <source>
        <dbReference type="ARBA" id="ARBA00022840"/>
    </source>
</evidence>
<dbReference type="GO" id="GO:0005524">
    <property type="term" value="F:ATP binding"/>
    <property type="evidence" value="ECO:0007669"/>
    <property type="project" value="UniProtKB-KW"/>
</dbReference>
<comment type="catalytic activity">
    <reaction evidence="10">
        <text>(6S)-5,6,7,8-tetrahydrofolyl-(gamma-L-Glu)(n) + L-glutamate + ATP = (6S)-5,6,7,8-tetrahydrofolyl-(gamma-L-Glu)(n+1) + ADP + phosphate + H(+)</text>
        <dbReference type="Rhea" id="RHEA:10580"/>
        <dbReference type="Rhea" id="RHEA-COMP:14738"/>
        <dbReference type="Rhea" id="RHEA-COMP:14740"/>
        <dbReference type="ChEBI" id="CHEBI:15378"/>
        <dbReference type="ChEBI" id="CHEBI:29985"/>
        <dbReference type="ChEBI" id="CHEBI:30616"/>
        <dbReference type="ChEBI" id="CHEBI:43474"/>
        <dbReference type="ChEBI" id="CHEBI:141005"/>
        <dbReference type="ChEBI" id="CHEBI:456216"/>
        <dbReference type="EC" id="6.3.2.17"/>
    </reaction>
</comment>
<evidence type="ECO:0000259" key="12">
    <source>
        <dbReference type="Pfam" id="PF02875"/>
    </source>
</evidence>
<dbReference type="EMBL" id="FNFK01000020">
    <property type="protein sequence ID" value="SDK27187.1"/>
    <property type="molecule type" value="Genomic_DNA"/>
</dbReference>
<evidence type="ECO:0000256" key="2">
    <source>
        <dbReference type="ARBA" id="ARBA00008276"/>
    </source>
</evidence>
<keyword evidence="6 11" id="KW-0547">Nucleotide-binding</keyword>
<dbReference type="PANTHER" id="PTHR11136">
    <property type="entry name" value="FOLYLPOLYGLUTAMATE SYNTHASE-RELATED"/>
    <property type="match status" value="1"/>
</dbReference>
<comment type="similarity">
    <text evidence="2 11">Belongs to the folylpolyglutamate synthase family.</text>
</comment>
<gene>
    <name evidence="14" type="ORF">SAMN04488098_102022</name>
</gene>
<dbReference type="PANTHER" id="PTHR11136:SF0">
    <property type="entry name" value="DIHYDROFOLATE SYNTHETASE-RELATED"/>
    <property type="match status" value="1"/>
</dbReference>
<sequence length="425" mass="46911">MNMTEVIELVNTNRGTGQKENLNRMRLLMSKLGNPQDSLRVVHIAGTNGKGSVSAFLSSILSQAGIKSGVYTSPHLESINERIKISGQMITDDAFIEATEIVAPFVEQVEEETGERLYSFEILTAVALLHFSVCGCELVILETGIGGRLDATNVVSSSEASIITSIGYDHMKVLGDTIEQIAAEKAGIIKSNGLVIFPEMSEEVDAVISRKAADVQADMIKVTPNHISSVNMTDTYSSFSYKEMDGLVIHLLGRHQIINAVLAVEASQILEQRGFAITSEHIRRGLELAAWPGRMEKISEHPTILIDGAHNPEGVAALRENIGYLFPDEPLTFVVGMMKDKEYKEMIEQMLPYAEKVLTVSPDPYRGFDAEATADWLKDKGQDAQAFKSVDELIVELKSQSYLNRKVIVFGSLYLIGDMRRLWQN</sequence>
<dbReference type="NCBIfam" id="TIGR01499">
    <property type="entry name" value="folC"/>
    <property type="match status" value="1"/>
</dbReference>
<organism evidence="14 15">
    <name type="scientific">Alkalibacterium thalassium</name>
    <dbReference type="NCBI Taxonomy" id="426701"/>
    <lineage>
        <taxon>Bacteria</taxon>
        <taxon>Bacillati</taxon>
        <taxon>Bacillota</taxon>
        <taxon>Bacilli</taxon>
        <taxon>Lactobacillales</taxon>
        <taxon>Carnobacteriaceae</taxon>
        <taxon>Alkalibacterium</taxon>
    </lineage>
</organism>
<dbReference type="RefSeq" id="WP_091266740.1">
    <property type="nucleotide sequence ID" value="NZ_FNFK01000020.1"/>
</dbReference>